<reference evidence="4" key="3">
    <citation type="submission" date="2025-08" db="UniProtKB">
        <authorList>
            <consortium name="RefSeq"/>
        </authorList>
    </citation>
    <scope>IDENTIFICATION</scope>
    <source>
        <strain evidence="4">CBS 342.82</strain>
    </source>
</reference>
<reference evidence="4" key="1">
    <citation type="submission" date="2020-01" db="EMBL/GenBank/DDBJ databases">
        <authorList>
            <consortium name="DOE Joint Genome Institute"/>
            <person name="Haridas S."/>
            <person name="Albert R."/>
            <person name="Binder M."/>
            <person name="Bloem J."/>
            <person name="Labutti K."/>
            <person name="Salamov A."/>
            <person name="Andreopoulos B."/>
            <person name="Baker S.E."/>
            <person name="Barry K."/>
            <person name="Bills G."/>
            <person name="Bluhm B.H."/>
            <person name="Cannon C."/>
            <person name="Castanera R."/>
            <person name="Culley D.E."/>
            <person name="Daum C."/>
            <person name="Ezra D."/>
            <person name="Gonzalez J.B."/>
            <person name="Henrissat B."/>
            <person name="Kuo A."/>
            <person name="Liang C."/>
            <person name="Lipzen A."/>
            <person name="Lutzoni F."/>
            <person name="Magnuson J."/>
            <person name="Mondo S."/>
            <person name="Nolan M."/>
            <person name="Ohm R."/>
            <person name="Pangilinan J."/>
            <person name="Park H.-J."/>
            <person name="Ramirez L."/>
            <person name="Alfaro M."/>
            <person name="Sun H."/>
            <person name="Tritt A."/>
            <person name="Yoshinaga Y."/>
            <person name="Zwiers L.-H."/>
            <person name="Turgeon B.G."/>
            <person name="Goodwin S.B."/>
            <person name="Spatafora J.W."/>
            <person name="Crous P.W."/>
            <person name="Grigoriev I.V."/>
        </authorList>
    </citation>
    <scope>NUCLEOTIDE SEQUENCE</scope>
    <source>
        <strain evidence="4">CBS 342.82</strain>
    </source>
</reference>
<dbReference type="RefSeq" id="XP_033455651.1">
    <property type="nucleotide sequence ID" value="XM_033609047.1"/>
</dbReference>
<keyword evidence="1" id="KW-0472">Membrane</keyword>
<feature type="transmembrane region" description="Helical" evidence="1">
    <location>
        <begin position="134"/>
        <end position="156"/>
    </location>
</feature>
<reference evidence="4" key="2">
    <citation type="submission" date="2020-04" db="EMBL/GenBank/DDBJ databases">
        <authorList>
            <consortium name="NCBI Genome Project"/>
        </authorList>
    </citation>
    <scope>NUCLEOTIDE SEQUENCE</scope>
    <source>
        <strain evidence="4">CBS 342.82</strain>
    </source>
</reference>
<dbReference type="OrthoDB" id="2580011at2759"/>
<feature type="transmembrane region" description="Helical" evidence="1">
    <location>
        <begin position="7"/>
        <end position="28"/>
    </location>
</feature>
<keyword evidence="3" id="KW-1185">Reference proteome</keyword>
<keyword evidence="1" id="KW-1133">Transmembrane helix</keyword>
<keyword evidence="1" id="KW-0812">Transmembrane</keyword>
<dbReference type="GeneID" id="54366848"/>
<gene>
    <name evidence="4" type="ORF">K489DRAFT_92863</name>
</gene>
<dbReference type="InterPro" id="IPR019251">
    <property type="entry name" value="DUF2231_TM"/>
</dbReference>
<dbReference type="Pfam" id="PF09990">
    <property type="entry name" value="DUF2231"/>
    <property type="match status" value="1"/>
</dbReference>
<name>A0A6J3LS41_9PEZI</name>
<accession>A0A6J3LS41</accession>
<proteinExistence type="predicted"/>
<feature type="transmembrane region" description="Helical" evidence="1">
    <location>
        <begin position="94"/>
        <end position="114"/>
    </location>
</feature>
<evidence type="ECO:0000259" key="2">
    <source>
        <dbReference type="Pfam" id="PF09990"/>
    </source>
</evidence>
<dbReference type="Proteomes" id="UP000504637">
    <property type="component" value="Unplaced"/>
</dbReference>
<evidence type="ECO:0000256" key="1">
    <source>
        <dbReference type="SAM" id="Phobius"/>
    </source>
</evidence>
<protein>
    <recommendedName>
        <fullName evidence="2">DUF2231 domain-containing protein</fullName>
    </recommendedName>
</protein>
<dbReference type="AlphaFoldDB" id="A0A6J3LS41"/>
<organism evidence="4">
    <name type="scientific">Dissoconium aciculare CBS 342.82</name>
    <dbReference type="NCBI Taxonomy" id="1314786"/>
    <lineage>
        <taxon>Eukaryota</taxon>
        <taxon>Fungi</taxon>
        <taxon>Dikarya</taxon>
        <taxon>Ascomycota</taxon>
        <taxon>Pezizomycotina</taxon>
        <taxon>Dothideomycetes</taxon>
        <taxon>Dothideomycetidae</taxon>
        <taxon>Mycosphaerellales</taxon>
        <taxon>Dissoconiaceae</taxon>
        <taxon>Dissoconium</taxon>
    </lineage>
</organism>
<feature type="domain" description="DUF2231" evidence="2">
    <location>
        <begin position="4"/>
        <end position="160"/>
    </location>
</feature>
<evidence type="ECO:0000313" key="3">
    <source>
        <dbReference type="Proteomes" id="UP000504637"/>
    </source>
</evidence>
<feature type="transmembrane region" description="Helical" evidence="1">
    <location>
        <begin position="48"/>
        <end position="68"/>
    </location>
</feature>
<sequence length="172" mass="18751">MHPHPAAVHFPIAFLSLACGLDLLQVFSGNYNVVNVKQWASAQEIMKAAHYAQILGLIAAIPAIATGFRDSINSLWGQSLYDKQTKQLRPKIKILAIHTAVTIIATLGHLGIFYNRERVQSTWASLGQLDPRIVALEAIFCGLMFFGAGLGGKLAFQFGMCAGVQQKKNKSQ</sequence>
<evidence type="ECO:0000313" key="4">
    <source>
        <dbReference type="RefSeq" id="XP_033455651.1"/>
    </source>
</evidence>